<organism evidence="1 2">
    <name type="scientific">Mesorhabditis spiculigera</name>
    <dbReference type="NCBI Taxonomy" id="96644"/>
    <lineage>
        <taxon>Eukaryota</taxon>
        <taxon>Metazoa</taxon>
        <taxon>Ecdysozoa</taxon>
        <taxon>Nematoda</taxon>
        <taxon>Chromadorea</taxon>
        <taxon>Rhabditida</taxon>
        <taxon>Rhabditina</taxon>
        <taxon>Rhabditomorpha</taxon>
        <taxon>Rhabditoidea</taxon>
        <taxon>Rhabditidae</taxon>
        <taxon>Mesorhabditinae</taxon>
        <taxon>Mesorhabditis</taxon>
    </lineage>
</organism>
<keyword evidence="2" id="KW-1185">Reference proteome</keyword>
<reference evidence="1" key="1">
    <citation type="submission" date="2023-06" db="EMBL/GenBank/DDBJ databases">
        <authorList>
            <person name="Delattre M."/>
        </authorList>
    </citation>
    <scope>NUCLEOTIDE SEQUENCE</scope>
    <source>
        <strain evidence="1">AF72</strain>
    </source>
</reference>
<protein>
    <submittedName>
        <fullName evidence="1">Uncharacterized protein</fullName>
    </submittedName>
</protein>
<name>A0AA36GAQ5_9BILA</name>
<accession>A0AA36GAQ5</accession>
<dbReference type="EMBL" id="CATQJA010002663">
    <property type="protein sequence ID" value="CAJ0581776.1"/>
    <property type="molecule type" value="Genomic_DNA"/>
</dbReference>
<gene>
    <name evidence="1" type="ORF">MSPICULIGERA_LOCUS19930</name>
</gene>
<sequence length="72" mass="8508">MFPKFIPNPRYCRKLRICGCDVPIPTTAPNNFTTYNMTDSNPVLDLLETYRQLGKLYDENYEARQKFDERAL</sequence>
<feature type="non-terminal residue" evidence="1">
    <location>
        <position position="72"/>
    </location>
</feature>
<dbReference type="Proteomes" id="UP001177023">
    <property type="component" value="Unassembled WGS sequence"/>
</dbReference>
<comment type="caution">
    <text evidence="1">The sequence shown here is derived from an EMBL/GenBank/DDBJ whole genome shotgun (WGS) entry which is preliminary data.</text>
</comment>
<evidence type="ECO:0000313" key="1">
    <source>
        <dbReference type="EMBL" id="CAJ0581776.1"/>
    </source>
</evidence>
<dbReference type="AlphaFoldDB" id="A0AA36GAQ5"/>
<evidence type="ECO:0000313" key="2">
    <source>
        <dbReference type="Proteomes" id="UP001177023"/>
    </source>
</evidence>
<proteinExistence type="predicted"/>